<dbReference type="Proteomes" id="UP000000803">
    <property type="component" value="Chromosome 2R"/>
</dbReference>
<reference evidence="2 4" key="9">
    <citation type="journal article" date="2015" name="G3 (Bethesda)">
        <title>Gene Model Annotations for Drosophila melanogaster: Impact of High-Throughput Data.</title>
        <authorList>
            <consortium name="FlyBase Consortium"/>
            <person name="Matthews B.B."/>
            <person name="Dos Santos G."/>
            <person name="Crosby M.A."/>
            <person name="Emmert D.B."/>
            <person name="St Pierre S.E."/>
            <person name="Gramates L.S."/>
            <person name="Zhou P."/>
            <person name="Schroeder A.J."/>
            <person name="Falls K."/>
            <person name="Strelets V."/>
            <person name="Russo S.M."/>
            <person name="Gelbart W.M."/>
            <person name="null"/>
        </authorList>
    </citation>
    <scope>NUCLEOTIDE SEQUENCE [LARGE SCALE GENOMIC DNA]</scope>
    <source>
        <strain evidence="4">Berkeley</strain>
    </source>
</reference>
<evidence type="ECO:0000313" key="2">
    <source>
        <dbReference type="EMBL" id="ABV53782.2"/>
    </source>
</evidence>
<sequence length="174" mass="18582">MPHVPNDRHLEISTIILCTIFAVVLCGVVAMIIGSVIRKRKKRLAGKDVIEATPVVVTSATHTAPGGYPVTQLPPPGYPSSNAYVTATSYPVQTTGNVTVQMPMPMSHQNQQQMPMPMPMPGQQTHGVAYPTYPGAGAANMNPPPYDMSMANPGPSVMPAGYEKQAPYNPHFGQ</sequence>
<dbReference type="RefSeq" id="NP_001097293.2">
    <property type="nucleotide sequence ID" value="NM_001103823.4"/>
</dbReference>
<dbReference type="UCSC" id="CG17574-RC">
    <property type="organism name" value="d. melanogaster"/>
</dbReference>
<dbReference type="DNASU" id="36415"/>
<proteinExistence type="predicted"/>
<dbReference type="VEuPathDB" id="VectorBase:FBgn0033777"/>
<dbReference type="EMBL" id="AE013599">
    <property type="protein sequence ID" value="ABV53782.2"/>
    <property type="molecule type" value="Genomic_DNA"/>
</dbReference>
<reference evidence="2 4" key="1">
    <citation type="journal article" date="2000" name="Science">
        <title>The genome sequence of Drosophila melanogaster.</title>
        <authorList>
            <person name="Adams M.D."/>
            <person name="Celniker S.E."/>
            <person name="Holt R.A."/>
            <person name="Evans C.A."/>
            <person name="Gocayne J.D."/>
            <person name="Amanatides P.G."/>
            <person name="Scherer S.E."/>
            <person name="Li P.W."/>
            <person name="Hoskins R.A."/>
            <person name="Galle R.F."/>
            <person name="George R.A."/>
            <person name="Lewis S.E."/>
            <person name="Richards S."/>
            <person name="Ashburner M."/>
            <person name="Henderson S.N."/>
            <person name="Sutton G.G."/>
            <person name="Wortman J.R."/>
            <person name="Yandell M.D."/>
            <person name="Zhang Q."/>
            <person name="Chen L.X."/>
            <person name="Brandon R.C."/>
            <person name="Rogers Y.H."/>
            <person name="Blazej R.G."/>
            <person name="Champe M."/>
            <person name="Pfeiffer B.D."/>
            <person name="Wan K.H."/>
            <person name="Doyle C."/>
            <person name="Baxter E.G."/>
            <person name="Helt G."/>
            <person name="Nelson C.R."/>
            <person name="Gabor G.L."/>
            <person name="Abril J.F."/>
            <person name="Agbayani A."/>
            <person name="An H.J."/>
            <person name="Andrews-Pfannkoch C."/>
            <person name="Baldwin D."/>
            <person name="Ballew R.M."/>
            <person name="Basu A."/>
            <person name="Baxendale J."/>
            <person name="Bayraktaroglu L."/>
            <person name="Beasley E.M."/>
            <person name="Beeson K.Y."/>
            <person name="Benos P.V."/>
            <person name="Berman B.P."/>
            <person name="Bhandari D."/>
            <person name="Bolshakov S."/>
            <person name="Borkova D."/>
            <person name="Botchan M.R."/>
            <person name="Bouck J."/>
            <person name="Brokstein P."/>
            <person name="Brottier P."/>
            <person name="Burtis K.C."/>
            <person name="Busam D.A."/>
            <person name="Butler H."/>
            <person name="Cadieu E."/>
            <person name="Center A."/>
            <person name="Chandra I."/>
            <person name="Cherry J.M."/>
            <person name="Cawley S."/>
            <person name="Dahlke C."/>
            <person name="Davenport L.B."/>
            <person name="Davies P."/>
            <person name="de Pablos B."/>
            <person name="Delcher A."/>
            <person name="Deng Z."/>
            <person name="Mays A.D."/>
            <person name="Dew I."/>
            <person name="Dietz S.M."/>
            <person name="Dodson K."/>
            <person name="Doup L.E."/>
            <person name="Downes M."/>
            <person name="Dugan-Rocha S."/>
            <person name="Dunkov B.C."/>
            <person name="Dunn P."/>
            <person name="Durbin K.J."/>
            <person name="Evangelista C.C."/>
            <person name="Ferraz C."/>
            <person name="Ferriera S."/>
            <person name="Fleischmann W."/>
            <person name="Fosler C."/>
            <person name="Gabrielian A.E."/>
            <person name="Garg N.S."/>
            <person name="Gelbart W.M."/>
            <person name="Glasser K."/>
            <person name="Glodek A."/>
            <person name="Gong F."/>
            <person name="Gorrell J.H."/>
            <person name="Gu Z."/>
            <person name="Guan P."/>
            <person name="Harris M."/>
            <person name="Harris N.L."/>
            <person name="Harvey D."/>
            <person name="Heiman T.J."/>
            <person name="Hernandez J.R."/>
            <person name="Houck J."/>
            <person name="Hostin D."/>
            <person name="Houston K.A."/>
            <person name="Howland T.J."/>
            <person name="Wei M.H."/>
            <person name="Ibegwam C."/>
            <person name="Jalali M."/>
            <person name="Kalush F."/>
            <person name="Karpen G.H."/>
            <person name="Ke Z."/>
            <person name="Kennison J.A."/>
            <person name="Ketchum K.A."/>
            <person name="Kimmel B.E."/>
            <person name="Kodira C.D."/>
            <person name="Kraft C."/>
            <person name="Kravitz S."/>
            <person name="Kulp D."/>
            <person name="Lai Z."/>
            <person name="Lasko P."/>
            <person name="Lei Y."/>
            <person name="Levitsky A.A."/>
            <person name="Li J."/>
            <person name="Li Z."/>
            <person name="Liang Y."/>
            <person name="Lin X."/>
            <person name="Liu X."/>
            <person name="Mattei B."/>
            <person name="McIntosh T.C."/>
            <person name="McLeod M.P."/>
            <person name="McPherson D."/>
            <person name="Merkulov G."/>
            <person name="Milshina N.V."/>
            <person name="Mobarry C."/>
            <person name="Morris J."/>
            <person name="Moshrefi A."/>
            <person name="Mount S.M."/>
            <person name="Moy M."/>
            <person name="Murphy B."/>
            <person name="Murphy L."/>
            <person name="Muzny D.M."/>
            <person name="Nelson D.L."/>
            <person name="Nelson D.R."/>
            <person name="Nelson K.A."/>
            <person name="Nixon K."/>
            <person name="Nusskern D.R."/>
            <person name="Pacleb J.M."/>
            <person name="Palazzolo M."/>
            <person name="Pittman G.S."/>
            <person name="Pan S."/>
            <person name="Pollard J."/>
            <person name="Puri V."/>
            <person name="Reese M.G."/>
            <person name="Reinert K."/>
            <person name="Remington K."/>
            <person name="Saunders R.D."/>
            <person name="Scheeler F."/>
            <person name="Shen H."/>
            <person name="Shue B.C."/>
            <person name="Siden-Kiamos I."/>
            <person name="Simpson M."/>
            <person name="Skupski M.P."/>
            <person name="Smith T."/>
            <person name="Spier E."/>
            <person name="Spradling A.C."/>
            <person name="Stapleton M."/>
            <person name="Strong R."/>
            <person name="Sun E."/>
            <person name="Svirskas R."/>
            <person name="Tector C."/>
            <person name="Turner R."/>
            <person name="Venter E."/>
            <person name="Wang A.H."/>
            <person name="Wang X."/>
            <person name="Wang Z.Y."/>
            <person name="Wassarman D.A."/>
            <person name="Weinstock G.M."/>
            <person name="Weissenbach J."/>
            <person name="Williams S.M."/>
            <person name="WoodageT"/>
            <person name="Worley K.C."/>
            <person name="Wu D."/>
            <person name="Yang S."/>
            <person name="Yao Q.A."/>
            <person name="Ye J."/>
            <person name="Yeh R.F."/>
            <person name="Zaveri J.S."/>
            <person name="Zhan M."/>
            <person name="Zhang G."/>
            <person name="Zhao Q."/>
            <person name="Zheng L."/>
            <person name="Zheng X.H."/>
            <person name="Zhong F.N."/>
            <person name="Zhong W."/>
            <person name="Zhou X."/>
            <person name="Zhu S."/>
            <person name="Zhu X."/>
            <person name="Smith H.O."/>
            <person name="Gibbs R.A."/>
            <person name="Myers E.W."/>
            <person name="Rubin G.M."/>
            <person name="Venter J.C."/>
        </authorList>
    </citation>
    <scope>NUCLEOTIDE SEQUENCE [LARGE SCALE GENOMIC DNA]</scope>
    <source>
        <strain evidence="4">Berkeley</strain>
    </source>
</reference>
<reference evidence="2 4" key="4">
    <citation type="journal article" date="2002" name="Genome Biol.">
        <title>The transposable elements of the Drosophila melanogaster euchromatin: a genomics perspective.</title>
        <authorList>
            <person name="Kaminker J.S."/>
            <person name="Bergman C.M."/>
            <person name="Kronmiller B."/>
            <person name="Carlson J."/>
            <person name="Svirskas R."/>
            <person name="Patel S."/>
            <person name="Frise E."/>
            <person name="Wheeler D.A."/>
            <person name="Lewis S.E."/>
            <person name="Rubin G.M."/>
            <person name="Ashburner M."/>
            <person name="Celniker S.E."/>
        </authorList>
    </citation>
    <scope>NUCLEOTIDE SEQUENCE [LARGE SCALE GENOMIC DNA]</scope>
    <source>
        <strain evidence="4">Berkeley</strain>
    </source>
</reference>
<name>A8DYC1_DROME</name>
<keyword evidence="1" id="KW-0812">Transmembrane</keyword>
<dbReference type="AlphaFoldDB" id="A8DYC1"/>
<dbReference type="FlyBase" id="FBgn0033777">
    <property type="gene designation" value="CG17574"/>
</dbReference>
<protein>
    <submittedName>
        <fullName evidence="2">Uncharacterized protein, isoform H</fullName>
    </submittedName>
</protein>
<reference evidence="2 4" key="3">
    <citation type="journal article" date="2002" name="Genome Biol.">
        <title>Annotation of the Drosophila melanogaster euchromatic genome: a systematic review.</title>
        <authorList>
            <person name="Misra S."/>
            <person name="Crosby M.A."/>
            <person name="Mungall C.J."/>
            <person name="Matthews B.B."/>
            <person name="Campbell K.S."/>
            <person name="Hradecky P."/>
            <person name="Huang Y."/>
            <person name="Kaminker J.S."/>
            <person name="Millburn G.H."/>
            <person name="Prochnik S.E."/>
            <person name="Smith C.D."/>
            <person name="Tupy J.L."/>
            <person name="Whitfied E.J."/>
            <person name="Bayraktaroglu L."/>
            <person name="Berman B.P."/>
            <person name="Bettencourt B.R."/>
            <person name="Celniker S.E."/>
            <person name="de Grey A.D."/>
            <person name="Drysdale R.A."/>
            <person name="Harris N.L."/>
            <person name="Richter J."/>
            <person name="Russo S."/>
            <person name="Schroeder A.J."/>
            <person name="Shu S.Q."/>
            <person name="Stapleton M."/>
            <person name="Yamada C."/>
            <person name="Ashburner M."/>
            <person name="Gelbart W.M."/>
            <person name="Rubin G.M."/>
            <person name="Lewis S.E."/>
        </authorList>
    </citation>
    <scope>GENOME REANNOTATION</scope>
    <source>
        <strain evidence="4">Berkeley</strain>
    </source>
</reference>
<evidence type="ECO:0000313" key="4">
    <source>
        <dbReference type="Proteomes" id="UP000000803"/>
    </source>
</evidence>
<reference evidence="2 4" key="8">
    <citation type="journal article" date="2007" name="Science">
        <title>Sequence finishing and mapping of Drosophila melanogaster heterochromatin.</title>
        <authorList>
            <person name="Hoskins R.A."/>
            <person name="Carlson J.W."/>
            <person name="Kennedy C."/>
            <person name="Acevedo D."/>
            <person name="Evans-Holm M."/>
            <person name="Frise E."/>
            <person name="Wan K.H."/>
            <person name="Park S."/>
            <person name="Mendez-Lago M."/>
            <person name="Rossi F."/>
            <person name="Villasante A."/>
            <person name="Dimitri P."/>
            <person name="Karpen G.H."/>
            <person name="Celniker S.E."/>
        </authorList>
    </citation>
    <scope>NUCLEOTIDE SEQUENCE [LARGE SCALE GENOMIC DNA]</scope>
    <source>
        <strain evidence="4">Berkeley</strain>
    </source>
</reference>
<organism evidence="2 4">
    <name type="scientific">Drosophila melanogaster</name>
    <name type="common">Fruit fly</name>
    <dbReference type="NCBI Taxonomy" id="7227"/>
    <lineage>
        <taxon>Eukaryota</taxon>
        <taxon>Metazoa</taxon>
        <taxon>Ecdysozoa</taxon>
        <taxon>Arthropoda</taxon>
        <taxon>Hexapoda</taxon>
        <taxon>Insecta</taxon>
        <taxon>Pterygota</taxon>
        <taxon>Neoptera</taxon>
        <taxon>Endopterygota</taxon>
        <taxon>Diptera</taxon>
        <taxon>Brachycera</taxon>
        <taxon>Muscomorpha</taxon>
        <taxon>Ephydroidea</taxon>
        <taxon>Drosophilidae</taxon>
        <taxon>Drosophila</taxon>
        <taxon>Sophophora</taxon>
    </lineage>
</organism>
<reference evidence="2 4" key="11">
    <citation type="journal article" date="2015" name="Genome Res.">
        <title>The Release 6 reference sequence of the Drosophila melanogaster genome.</title>
        <authorList>
            <person name="Hoskins R.A."/>
            <person name="Carlson J.W."/>
            <person name="Wan K.H."/>
            <person name="Park S."/>
            <person name="Mendez I."/>
            <person name="Galle S.E."/>
            <person name="Booth B.W."/>
            <person name="Pfeiffer B.D."/>
            <person name="George R.A."/>
            <person name="Svirskas R."/>
            <person name="Krzywinski M."/>
            <person name="Schein J."/>
            <person name="Accardo M.C."/>
            <person name="Damia E."/>
            <person name="Messina G."/>
            <person name="Mendez-Lago M."/>
            <person name="de Pablos B."/>
            <person name="Demakova O.V."/>
            <person name="Andreyeva E.N."/>
            <person name="Boldyreva L.V."/>
            <person name="Marra M."/>
            <person name="Carvalho A.B."/>
            <person name="Dimitri P."/>
            <person name="Villasante A."/>
            <person name="Zhimulev I.F."/>
            <person name="Rubin G.M."/>
            <person name="Karpen G.H."/>
            <person name="Celniker S.E."/>
        </authorList>
    </citation>
    <scope>NUCLEOTIDE SEQUENCE [LARGE SCALE GENOMIC DNA]</scope>
    <source>
        <strain evidence="4">Berkeley</strain>
    </source>
</reference>
<reference evidence="2 4" key="10">
    <citation type="journal article" date="2015" name="G3 (Bethesda)">
        <title>Gene Model Annotations for Drosophila melanogaster: The Rule-Benders.</title>
        <authorList>
            <consortium name="FlyBase Consortium"/>
            <person name="Crosby M.A."/>
            <person name="Gramates L.S."/>
            <person name="Dos Santos G."/>
            <person name="Matthews B.B."/>
            <person name="St Pierre S.E."/>
            <person name="Zhou P."/>
            <person name="Schroeder A.J."/>
            <person name="Falls K."/>
            <person name="Emmert D.B."/>
            <person name="Russo S.M."/>
            <person name="Gelbart W.M."/>
            <person name="null"/>
        </authorList>
    </citation>
    <scope>NUCLEOTIDE SEQUENCE [LARGE SCALE GENOMIC DNA]</scope>
    <source>
        <strain evidence="4">Berkeley</strain>
    </source>
</reference>
<dbReference type="GeneID" id="36415"/>
<dbReference type="ExpressionAtlas" id="A8DYC1">
    <property type="expression patterns" value="baseline and differential"/>
</dbReference>
<dbReference type="BioGRID-ORCS" id="36415">
    <property type="hits" value="1 hit in 1 CRISPR screen"/>
</dbReference>
<reference evidence="2 4" key="6">
    <citation type="journal article" date="2005" name="PLoS Comput. Biol.">
        <title>Combined evidence annotation of transposable elements in genome sequences.</title>
        <authorList>
            <person name="Quesneville H."/>
            <person name="Bergman C.M."/>
            <person name="Andrieu O."/>
            <person name="Autard D."/>
            <person name="Nouaud D."/>
            <person name="Ashburner M."/>
            <person name="Anxolabehere D."/>
        </authorList>
    </citation>
    <scope>NUCLEOTIDE SEQUENCE [LARGE SCALE GENOMIC DNA]</scope>
    <source>
        <strain evidence="4">Berkeley</strain>
    </source>
</reference>
<dbReference type="OrthoDB" id="7744205at2759"/>
<reference evidence="2 4" key="7">
    <citation type="journal article" date="2007" name="Science">
        <title>The Release 5.1 annotation of Drosophila melanogaster heterochromatin.</title>
        <authorList>
            <person name="Smith C.D."/>
            <person name="Shu S."/>
            <person name="Mungall C.J."/>
            <person name="Karpen G.H."/>
        </authorList>
    </citation>
    <scope>NUCLEOTIDE SEQUENCE [LARGE SCALE GENOMIC DNA]</scope>
    <source>
        <strain evidence="4">Berkeley</strain>
    </source>
</reference>
<feature type="transmembrane region" description="Helical" evidence="1">
    <location>
        <begin position="12"/>
        <end position="37"/>
    </location>
</feature>
<reference evidence="2 4" key="5">
    <citation type="journal article" date="2002" name="Genome Biol.">
        <title>Heterochromatic sequences in a Drosophila whole-genome shotgun assembly.</title>
        <authorList>
            <person name="Hoskins R.A."/>
            <person name="Smith C.D."/>
            <person name="Carlson J.W."/>
            <person name="Carvalho A.B."/>
            <person name="Halpern A."/>
            <person name="Kaminker J.S."/>
            <person name="Kennedy C."/>
            <person name="Mungall C.J."/>
            <person name="Sullivan B.A."/>
            <person name="Sutton G.G."/>
            <person name="Yasuhara J.C."/>
            <person name="Wakimoto B.T."/>
            <person name="Myers E.W."/>
            <person name="Celniker S.E."/>
            <person name="Rubin G.M."/>
            <person name="Karpen G.H."/>
        </authorList>
    </citation>
    <scope>NUCLEOTIDE SEQUENCE [LARGE SCALE GENOMIC DNA]</scope>
    <source>
        <strain evidence="4">Berkeley</strain>
    </source>
</reference>
<keyword evidence="1" id="KW-1133">Transmembrane helix</keyword>
<keyword evidence="4" id="KW-1185">Reference proteome</keyword>
<evidence type="ECO:0000256" key="1">
    <source>
        <dbReference type="SAM" id="Phobius"/>
    </source>
</evidence>
<dbReference type="Bgee" id="FBgn0033777">
    <property type="expression patterns" value="Expressed in hemocyte (sensu Nematoda and Protostomia) in haltere and 173 other cell types or tissues"/>
</dbReference>
<accession>A8DYC1</accession>
<evidence type="ECO:0000313" key="3">
    <source>
        <dbReference type="FlyBase" id="FBgn0033777"/>
    </source>
</evidence>
<keyword evidence="1" id="KW-0472">Membrane</keyword>
<reference evidence="2 4" key="2">
    <citation type="journal article" date="2002" name="Genome Biol.">
        <title>Finishing a whole-genome shotgun: release 3 of the Drosophila melanogaster euchromatic genome sequence.</title>
        <authorList>
            <person name="Celniker S.E."/>
            <person name="Wheeler D.A."/>
            <person name="Kronmiller B."/>
            <person name="Carlson J.W."/>
            <person name="Halpern A."/>
            <person name="Patel S."/>
            <person name="Adams M."/>
            <person name="Champe M."/>
            <person name="Dugan S.P."/>
            <person name="Frise E."/>
            <person name="Hodgson A."/>
            <person name="George R.A."/>
            <person name="Hoskins R.A."/>
            <person name="Laverty T."/>
            <person name="Muzny D.M."/>
            <person name="Nelson C.R."/>
            <person name="Pacleb J.M."/>
            <person name="Park S."/>
            <person name="Pfeiffer B.D."/>
            <person name="Richards S."/>
            <person name="Sodergren E.J."/>
            <person name="Svirskas R."/>
            <person name="Tabor P.E."/>
            <person name="Wan K."/>
            <person name="Stapleton M."/>
            <person name="Sutton G.G."/>
            <person name="Venter C."/>
            <person name="Weinstock G."/>
            <person name="Scherer S.E."/>
            <person name="Myers E.W."/>
            <person name="Gibbs R.A."/>
            <person name="Rubin G.M."/>
        </authorList>
    </citation>
    <scope>NUCLEOTIDE SEQUENCE [LARGE SCALE GENOMIC DNA]</scope>
    <source>
        <strain evidence="4">Berkeley</strain>
    </source>
</reference>
<dbReference type="AGR" id="FB:FBgn0033777"/>
<gene>
    <name evidence="2" type="primary">BcDNA:RH03863</name>
    <name evidence="2" type="synonym">Dmel\CG17574</name>
    <name evidence="2 3" type="ORF">CG17574</name>
    <name evidence="2" type="ORF">Dmel_CG17574</name>
</gene>